<protein>
    <submittedName>
        <fullName evidence="1">RES domain-containing protein</fullName>
    </submittedName>
</protein>
<comment type="caution">
    <text evidence="1">The sequence shown here is derived from an EMBL/GenBank/DDBJ whole genome shotgun (WGS) entry which is preliminary data.</text>
</comment>
<dbReference type="RefSeq" id="WP_184626311.1">
    <property type="nucleotide sequence ID" value="NZ_JACHCC010000008.1"/>
</dbReference>
<dbReference type="Proteomes" id="UP000521017">
    <property type="component" value="Unassembled WGS sequence"/>
</dbReference>
<organism evidence="1 2">
    <name type="scientific">Pedobacter cryoconitis</name>
    <dbReference type="NCBI Taxonomy" id="188932"/>
    <lineage>
        <taxon>Bacteria</taxon>
        <taxon>Pseudomonadati</taxon>
        <taxon>Bacteroidota</taxon>
        <taxon>Sphingobacteriia</taxon>
        <taxon>Sphingobacteriales</taxon>
        <taxon>Sphingobacteriaceae</taxon>
        <taxon>Pedobacter</taxon>
    </lineage>
</organism>
<evidence type="ECO:0000313" key="1">
    <source>
        <dbReference type="EMBL" id="MBB6500986.1"/>
    </source>
</evidence>
<dbReference type="EMBL" id="JACHCC010000008">
    <property type="protein sequence ID" value="MBB6500986.1"/>
    <property type="molecule type" value="Genomic_DNA"/>
</dbReference>
<dbReference type="AlphaFoldDB" id="A0A7X0MJG9"/>
<reference evidence="1 2" key="1">
    <citation type="submission" date="2020-08" db="EMBL/GenBank/DDBJ databases">
        <title>Genomic Encyclopedia of Type Strains, Phase IV (KMG-V): Genome sequencing to study the core and pangenomes of soil and plant-associated prokaryotes.</title>
        <authorList>
            <person name="Whitman W."/>
        </authorList>
    </citation>
    <scope>NUCLEOTIDE SEQUENCE [LARGE SCALE GENOMIC DNA]</scope>
    <source>
        <strain evidence="1 2">M2T3</strain>
    </source>
</reference>
<sequence>MEVVKRKKYESPKLEVAIIELEQGIAASSATVTPVNANITVEDITDITPGDADTQRGDF</sequence>
<gene>
    <name evidence="1" type="ORF">HDF25_003149</name>
</gene>
<evidence type="ECO:0000313" key="2">
    <source>
        <dbReference type="Proteomes" id="UP000521017"/>
    </source>
</evidence>
<name>A0A7X0MJG9_9SPHI</name>
<accession>A0A7X0MJG9</accession>
<proteinExistence type="predicted"/>